<organism evidence="1 2">
    <name type="scientific">Moumouvirus goulette</name>
    <dbReference type="NCBI Taxonomy" id="1247379"/>
    <lineage>
        <taxon>Viruses</taxon>
        <taxon>Varidnaviria</taxon>
        <taxon>Bamfordvirae</taxon>
        <taxon>Nucleocytoviricota</taxon>
        <taxon>Megaviricetes</taxon>
        <taxon>Imitervirales</taxon>
        <taxon>Mimiviridae</taxon>
        <taxon>Megamimivirinae</taxon>
        <taxon>Moumouvirus</taxon>
        <taxon>Moumouvirus goulettemassiliense</taxon>
    </lineage>
</organism>
<dbReference type="EMBL" id="KC008572">
    <property type="protein sequence ID" value="AGF85229.1"/>
    <property type="molecule type" value="Genomic_DNA"/>
</dbReference>
<gene>
    <name evidence="1" type="ORF">glt_00420</name>
</gene>
<accession>M1PBD7</accession>
<evidence type="ECO:0000313" key="2">
    <source>
        <dbReference type="Proteomes" id="UP000241071"/>
    </source>
</evidence>
<dbReference type="Proteomes" id="UP000241071">
    <property type="component" value="Segment"/>
</dbReference>
<name>M1PBD7_9VIRU</name>
<reference evidence="1 2" key="1">
    <citation type="submission" date="2012-10" db="EMBL/GenBank/DDBJ databases">
        <title>Complete genome sequence of Moumouvirus goulette.</title>
        <authorList>
            <person name="Fournous G."/>
            <person name="Bougalmi M."/>
            <person name="Colson P."/>
        </authorList>
    </citation>
    <scope>NUCLEOTIDE SEQUENCE [LARGE SCALE GENOMIC DNA]</scope>
</reference>
<evidence type="ECO:0000313" key="1">
    <source>
        <dbReference type="EMBL" id="AGF85229.1"/>
    </source>
</evidence>
<sequence length="197" mass="23531">MSDNINDYFISEEKENINNEEGDYFMSEEKEDNNYDDILEQISKGSNNISDFIKANISNYNDLITDDIVDNNLEKFKPVTISFIIWMKENKNNDNLYKTFSNIYSPEYRTSLYDNIIKYFNNDTVITDEFLIYWKLLVIDLIKNSKRYKHNIKNININLDENMSNLRLDIEKGIFKCYIDNDSICYFKENGNDYYVS</sequence>
<protein>
    <submittedName>
        <fullName evidence="1">Uncharacterized protein</fullName>
    </submittedName>
</protein>
<keyword evidence="2" id="KW-1185">Reference proteome</keyword>
<proteinExistence type="predicted"/>